<name>A0A330LZ67_9GAMM</name>
<dbReference type="RefSeq" id="WP_172605615.1">
    <property type="nucleotide sequence ID" value="NZ_LS483452.1"/>
</dbReference>
<organism evidence="1 2">
    <name type="scientific">Shewanella benthica</name>
    <dbReference type="NCBI Taxonomy" id="43661"/>
    <lineage>
        <taxon>Bacteria</taxon>
        <taxon>Pseudomonadati</taxon>
        <taxon>Pseudomonadota</taxon>
        <taxon>Gammaproteobacteria</taxon>
        <taxon>Alteromonadales</taxon>
        <taxon>Shewanellaceae</taxon>
        <taxon>Shewanella</taxon>
    </lineage>
</organism>
<protein>
    <submittedName>
        <fullName evidence="1">HAD-superfamily hydrolase, subfamily IA, variant 3 protein family</fullName>
    </submittedName>
</protein>
<gene>
    <name evidence="1" type="ORF">SHEWBE_0919</name>
</gene>
<dbReference type="AlphaFoldDB" id="A0A330LZ67"/>
<reference evidence="2" key="1">
    <citation type="submission" date="2018-06" db="EMBL/GenBank/DDBJ databases">
        <authorList>
            <person name="Cea G.-C."/>
            <person name="William W."/>
        </authorList>
    </citation>
    <scope>NUCLEOTIDE SEQUENCE [LARGE SCALE GENOMIC DNA]</scope>
    <source>
        <strain evidence="2">DB21MT-2</strain>
    </source>
</reference>
<keyword evidence="1" id="KW-0378">Hydrolase</keyword>
<proteinExistence type="predicted"/>
<dbReference type="EMBL" id="LS483452">
    <property type="protein sequence ID" value="SQH74888.1"/>
    <property type="molecule type" value="Genomic_DNA"/>
</dbReference>
<dbReference type="KEGG" id="sbk:SHEWBE_0919"/>
<dbReference type="Proteomes" id="UP000250123">
    <property type="component" value="Chromosome SHEWBE"/>
</dbReference>
<sequence>MTSPKLTAVIFDMDGVVGYWYQRFSWDNYDNEHTTNTLVAQRPDRVTKFPRI</sequence>
<dbReference type="GO" id="GO:0016787">
    <property type="term" value="F:hydrolase activity"/>
    <property type="evidence" value="ECO:0007669"/>
    <property type="project" value="UniProtKB-KW"/>
</dbReference>
<accession>A0A330LZ67</accession>
<evidence type="ECO:0000313" key="1">
    <source>
        <dbReference type="EMBL" id="SQH74888.1"/>
    </source>
</evidence>
<evidence type="ECO:0000313" key="2">
    <source>
        <dbReference type="Proteomes" id="UP000250123"/>
    </source>
</evidence>